<protein>
    <submittedName>
        <fullName evidence="1">Uncharacterized protein</fullName>
    </submittedName>
</protein>
<reference evidence="1 2" key="1">
    <citation type="submission" date="2015-08" db="EMBL/GenBank/DDBJ databases">
        <title>Next Generation Sequencing and Analysis of the Genome of Puccinia sorghi L Schw, the Causal Agent of Maize Common Rust.</title>
        <authorList>
            <person name="Rochi L."/>
            <person name="Burguener G."/>
            <person name="Darino M."/>
            <person name="Turjanski A."/>
            <person name="Kreff E."/>
            <person name="Dieguez M.J."/>
            <person name="Sacco F."/>
        </authorList>
    </citation>
    <scope>NUCLEOTIDE SEQUENCE [LARGE SCALE GENOMIC DNA]</scope>
    <source>
        <strain evidence="1 2">RO10H11247</strain>
    </source>
</reference>
<evidence type="ECO:0000313" key="1">
    <source>
        <dbReference type="EMBL" id="KNZ57230.1"/>
    </source>
</evidence>
<dbReference type="EMBL" id="LAVV01007064">
    <property type="protein sequence ID" value="KNZ57230.1"/>
    <property type="molecule type" value="Genomic_DNA"/>
</dbReference>
<keyword evidence="2" id="KW-1185">Reference proteome</keyword>
<sequence length="85" mass="9799">MHELCRAPSRSATGTRGTQRIKRGCLLGGAISWEQERYLRKEAGAKLKEEKEHNFRKEKKDMVLDLLRQGKTLAKAEAVMRLIFE</sequence>
<gene>
    <name evidence="1" type="ORF">VP01_2204g2</name>
</gene>
<accession>A0A0L6VAR9</accession>
<dbReference type="Proteomes" id="UP000037035">
    <property type="component" value="Unassembled WGS sequence"/>
</dbReference>
<evidence type="ECO:0000313" key="2">
    <source>
        <dbReference type="Proteomes" id="UP000037035"/>
    </source>
</evidence>
<dbReference type="AlphaFoldDB" id="A0A0L6VAR9"/>
<comment type="caution">
    <text evidence="1">The sequence shown here is derived from an EMBL/GenBank/DDBJ whole genome shotgun (WGS) entry which is preliminary data.</text>
</comment>
<organism evidence="1 2">
    <name type="scientific">Puccinia sorghi</name>
    <dbReference type="NCBI Taxonomy" id="27349"/>
    <lineage>
        <taxon>Eukaryota</taxon>
        <taxon>Fungi</taxon>
        <taxon>Dikarya</taxon>
        <taxon>Basidiomycota</taxon>
        <taxon>Pucciniomycotina</taxon>
        <taxon>Pucciniomycetes</taxon>
        <taxon>Pucciniales</taxon>
        <taxon>Pucciniaceae</taxon>
        <taxon>Puccinia</taxon>
    </lineage>
</organism>
<proteinExistence type="predicted"/>
<dbReference type="VEuPathDB" id="FungiDB:VP01_2204g2"/>
<name>A0A0L6VAR9_9BASI</name>